<proteinExistence type="predicted"/>
<sequence length="161" mass="18215">MVDLPGMKPACWILHWLLRKSEKTSFILTPKTYLSLGTLNVRTLAKPGKRELVLNDMNRYHWDIVGLSETRLPSTGIERINDITLITSGRSDGVHRQDVGFLLSKRAKQSLLAVHPVSERIITIHLKGTIANMTIIQVYAPDSSQNDQEAKEFHSQLPTHH</sequence>
<name>A0AA88HVY8_ARTSF</name>
<dbReference type="AlphaFoldDB" id="A0AA88HVY8"/>
<evidence type="ECO:0000313" key="1">
    <source>
        <dbReference type="EMBL" id="KAK2718118.1"/>
    </source>
</evidence>
<gene>
    <name evidence="1" type="ORF">QYM36_006788</name>
</gene>
<dbReference type="Proteomes" id="UP001187531">
    <property type="component" value="Unassembled WGS sequence"/>
</dbReference>
<evidence type="ECO:0000313" key="2">
    <source>
        <dbReference type="Proteomes" id="UP001187531"/>
    </source>
</evidence>
<dbReference type="Gene3D" id="3.60.10.10">
    <property type="entry name" value="Endonuclease/exonuclease/phosphatase"/>
    <property type="match status" value="1"/>
</dbReference>
<protein>
    <submittedName>
        <fullName evidence="1">Uncharacterized protein</fullName>
    </submittedName>
</protein>
<organism evidence="1 2">
    <name type="scientific">Artemia franciscana</name>
    <name type="common">Brine shrimp</name>
    <name type="synonym">Artemia sanfranciscana</name>
    <dbReference type="NCBI Taxonomy" id="6661"/>
    <lineage>
        <taxon>Eukaryota</taxon>
        <taxon>Metazoa</taxon>
        <taxon>Ecdysozoa</taxon>
        <taxon>Arthropoda</taxon>
        <taxon>Crustacea</taxon>
        <taxon>Branchiopoda</taxon>
        <taxon>Anostraca</taxon>
        <taxon>Artemiidae</taxon>
        <taxon>Artemia</taxon>
    </lineage>
</organism>
<dbReference type="SUPFAM" id="SSF56219">
    <property type="entry name" value="DNase I-like"/>
    <property type="match status" value="1"/>
</dbReference>
<keyword evidence="2" id="KW-1185">Reference proteome</keyword>
<accession>A0AA88HVY8</accession>
<dbReference type="EMBL" id="JAVRJZ010000010">
    <property type="protein sequence ID" value="KAK2718118.1"/>
    <property type="molecule type" value="Genomic_DNA"/>
</dbReference>
<comment type="caution">
    <text evidence="1">The sequence shown here is derived from an EMBL/GenBank/DDBJ whole genome shotgun (WGS) entry which is preliminary data.</text>
</comment>
<dbReference type="InterPro" id="IPR036691">
    <property type="entry name" value="Endo/exonu/phosph_ase_sf"/>
</dbReference>
<reference evidence="1" key="1">
    <citation type="submission" date="2023-07" db="EMBL/GenBank/DDBJ databases">
        <title>Chromosome-level genome assembly of Artemia franciscana.</title>
        <authorList>
            <person name="Jo E."/>
        </authorList>
    </citation>
    <scope>NUCLEOTIDE SEQUENCE</scope>
    <source>
        <tissue evidence="1">Whole body</tissue>
    </source>
</reference>